<sequence>MRYPYFLSLFLLLTLLLSNCKKDNTSISDNLIGRTWLFSYEGSKDGVDVYRPNTYAFPPSRGRVGFRFDPDGQFTQLHIAPTDGLEAHEGTWTPLSNTLFYISFNDNKGANYKLHIISLDNDVLRVKH</sequence>
<dbReference type="RefSeq" id="WP_245119417.1">
    <property type="nucleotide sequence ID" value="NZ_CP095061.1"/>
</dbReference>
<keyword evidence="3" id="KW-1185">Reference proteome</keyword>
<name>A0ABY4G3F4_9BACT</name>
<gene>
    <name evidence="2" type="ORF">MUN86_17920</name>
</gene>
<evidence type="ECO:0000313" key="2">
    <source>
        <dbReference type="EMBL" id="UOQ65410.1"/>
    </source>
</evidence>
<proteinExistence type="predicted"/>
<feature type="signal peptide" evidence="1">
    <location>
        <begin position="1"/>
        <end position="22"/>
    </location>
</feature>
<feature type="chain" id="PRO_5046997278" evidence="1">
    <location>
        <begin position="23"/>
        <end position="128"/>
    </location>
</feature>
<dbReference type="EMBL" id="CP095061">
    <property type="protein sequence ID" value="UOQ65410.1"/>
    <property type="molecule type" value="Genomic_DNA"/>
</dbReference>
<dbReference type="Proteomes" id="UP000830401">
    <property type="component" value="Chromosome"/>
</dbReference>
<accession>A0ABY4G3F4</accession>
<evidence type="ECO:0000313" key="3">
    <source>
        <dbReference type="Proteomes" id="UP000830401"/>
    </source>
</evidence>
<protein>
    <submittedName>
        <fullName evidence="2">Uncharacterized protein</fullName>
    </submittedName>
</protein>
<keyword evidence="1" id="KW-0732">Signal</keyword>
<reference evidence="2" key="1">
    <citation type="submission" date="2022-04" db="EMBL/GenBank/DDBJ databases">
        <title>Hymenobacter sp. isolated from the air.</title>
        <authorList>
            <person name="Won M."/>
            <person name="Lee C.-M."/>
            <person name="Woen H.-Y."/>
            <person name="Kwon S.-W."/>
        </authorList>
    </citation>
    <scope>NUCLEOTIDE SEQUENCE</scope>
    <source>
        <strain evidence="2">5420S-77</strain>
    </source>
</reference>
<evidence type="ECO:0000256" key="1">
    <source>
        <dbReference type="SAM" id="SignalP"/>
    </source>
</evidence>
<organism evidence="2 3">
    <name type="scientific">Hymenobacter volaticus</name>
    <dbReference type="NCBI Taxonomy" id="2932254"/>
    <lineage>
        <taxon>Bacteria</taxon>
        <taxon>Pseudomonadati</taxon>
        <taxon>Bacteroidota</taxon>
        <taxon>Cytophagia</taxon>
        <taxon>Cytophagales</taxon>
        <taxon>Hymenobacteraceae</taxon>
        <taxon>Hymenobacter</taxon>
    </lineage>
</organism>